<protein>
    <recommendedName>
        <fullName evidence="3">ASCH domain-containing protein</fullName>
    </recommendedName>
</protein>
<comment type="caution">
    <text evidence="1">The sequence shown here is derived from an EMBL/GenBank/DDBJ whole genome shotgun (WGS) entry which is preliminary data.</text>
</comment>
<name>A0ABU0IRS4_9CAUL</name>
<accession>A0ABU0IRS4</accession>
<sequence length="93" mass="10221">MMFAKQLRDRVVQGEITCSVRIWQSPRVKVGGAYPLGAGAIHVTAIRQISLADITPDLARRSGFLGVVDLLKVAKHGPGENVYLVEFEYRPSV</sequence>
<keyword evidence="2" id="KW-1185">Reference proteome</keyword>
<gene>
    <name evidence="1" type="ORF">QO010_002492</name>
</gene>
<dbReference type="InterPro" id="IPR015947">
    <property type="entry name" value="PUA-like_sf"/>
</dbReference>
<dbReference type="EMBL" id="JAUSVS010000004">
    <property type="protein sequence ID" value="MDQ0464708.1"/>
    <property type="molecule type" value="Genomic_DNA"/>
</dbReference>
<proteinExistence type="predicted"/>
<organism evidence="1 2">
    <name type="scientific">Caulobacter ginsengisoli</name>
    <dbReference type="NCBI Taxonomy" id="400775"/>
    <lineage>
        <taxon>Bacteria</taxon>
        <taxon>Pseudomonadati</taxon>
        <taxon>Pseudomonadota</taxon>
        <taxon>Alphaproteobacteria</taxon>
        <taxon>Caulobacterales</taxon>
        <taxon>Caulobacteraceae</taxon>
        <taxon>Caulobacter</taxon>
    </lineage>
</organism>
<dbReference type="SUPFAM" id="SSF88697">
    <property type="entry name" value="PUA domain-like"/>
    <property type="match status" value="1"/>
</dbReference>
<evidence type="ECO:0000313" key="1">
    <source>
        <dbReference type="EMBL" id="MDQ0464708.1"/>
    </source>
</evidence>
<reference evidence="1 2" key="1">
    <citation type="submission" date="2023-07" db="EMBL/GenBank/DDBJ databases">
        <title>Genomic Encyclopedia of Type Strains, Phase IV (KMG-IV): sequencing the most valuable type-strain genomes for metagenomic binning, comparative biology and taxonomic classification.</title>
        <authorList>
            <person name="Goeker M."/>
        </authorList>
    </citation>
    <scope>NUCLEOTIDE SEQUENCE [LARGE SCALE GENOMIC DNA]</scope>
    <source>
        <strain evidence="1 2">DSM 18695</strain>
    </source>
</reference>
<evidence type="ECO:0000313" key="2">
    <source>
        <dbReference type="Proteomes" id="UP001228905"/>
    </source>
</evidence>
<dbReference type="RefSeq" id="WP_307349562.1">
    <property type="nucleotide sequence ID" value="NZ_JAUSVS010000004.1"/>
</dbReference>
<dbReference type="Proteomes" id="UP001228905">
    <property type="component" value="Unassembled WGS sequence"/>
</dbReference>
<evidence type="ECO:0008006" key="3">
    <source>
        <dbReference type="Google" id="ProtNLM"/>
    </source>
</evidence>